<reference evidence="2" key="1">
    <citation type="submission" date="2014-09" db="EMBL/GenBank/DDBJ databases">
        <authorList>
            <person name="Magalhaes I.L.F."/>
            <person name="Oliveira U."/>
            <person name="Santos F.R."/>
            <person name="Vidigal T.H.D.A."/>
            <person name="Brescovit A.D."/>
            <person name="Santos A.J."/>
        </authorList>
    </citation>
    <scope>NUCLEOTIDE SEQUENCE</scope>
    <source>
        <tissue evidence="2">Shoot tissue taken approximately 20 cm above the soil surface</tissue>
    </source>
</reference>
<name>A0A0A9B3R2_ARUDO</name>
<sequence length="29" mass="2984">MAARLGIPSSRTTALSVTAGTQPSDQPRN</sequence>
<feature type="compositionally biased region" description="Polar residues" evidence="1">
    <location>
        <begin position="9"/>
        <end position="29"/>
    </location>
</feature>
<protein>
    <submittedName>
        <fullName evidence="2">Uncharacterized protein</fullName>
    </submittedName>
</protein>
<evidence type="ECO:0000313" key="2">
    <source>
        <dbReference type="EMBL" id="JAD56788.1"/>
    </source>
</evidence>
<accession>A0A0A9B3R2</accession>
<evidence type="ECO:0000256" key="1">
    <source>
        <dbReference type="SAM" id="MobiDB-lite"/>
    </source>
</evidence>
<dbReference type="AlphaFoldDB" id="A0A0A9B3R2"/>
<organism evidence="2">
    <name type="scientific">Arundo donax</name>
    <name type="common">Giant reed</name>
    <name type="synonym">Donax arundinaceus</name>
    <dbReference type="NCBI Taxonomy" id="35708"/>
    <lineage>
        <taxon>Eukaryota</taxon>
        <taxon>Viridiplantae</taxon>
        <taxon>Streptophyta</taxon>
        <taxon>Embryophyta</taxon>
        <taxon>Tracheophyta</taxon>
        <taxon>Spermatophyta</taxon>
        <taxon>Magnoliopsida</taxon>
        <taxon>Liliopsida</taxon>
        <taxon>Poales</taxon>
        <taxon>Poaceae</taxon>
        <taxon>PACMAD clade</taxon>
        <taxon>Arundinoideae</taxon>
        <taxon>Arundineae</taxon>
        <taxon>Arundo</taxon>
    </lineage>
</organism>
<feature type="region of interest" description="Disordered" evidence="1">
    <location>
        <begin position="1"/>
        <end position="29"/>
    </location>
</feature>
<reference evidence="2" key="2">
    <citation type="journal article" date="2015" name="Data Brief">
        <title>Shoot transcriptome of the giant reed, Arundo donax.</title>
        <authorList>
            <person name="Barrero R.A."/>
            <person name="Guerrero F.D."/>
            <person name="Moolhuijzen P."/>
            <person name="Goolsby J.A."/>
            <person name="Tidwell J."/>
            <person name="Bellgard S.E."/>
            <person name="Bellgard M.I."/>
        </authorList>
    </citation>
    <scope>NUCLEOTIDE SEQUENCE</scope>
    <source>
        <tissue evidence="2">Shoot tissue taken approximately 20 cm above the soil surface</tissue>
    </source>
</reference>
<dbReference type="EMBL" id="GBRH01241107">
    <property type="protein sequence ID" value="JAD56788.1"/>
    <property type="molecule type" value="Transcribed_RNA"/>
</dbReference>
<proteinExistence type="predicted"/>